<dbReference type="EMBL" id="DXGC01000107">
    <property type="protein sequence ID" value="HIW92519.1"/>
    <property type="molecule type" value="Genomic_DNA"/>
</dbReference>
<reference evidence="2" key="1">
    <citation type="journal article" date="2021" name="PeerJ">
        <title>Extensive microbial diversity within the chicken gut microbiome revealed by metagenomics and culture.</title>
        <authorList>
            <person name="Gilroy R."/>
            <person name="Ravi A."/>
            <person name="Getino M."/>
            <person name="Pursley I."/>
            <person name="Horton D.L."/>
            <person name="Alikhan N.F."/>
            <person name="Baker D."/>
            <person name="Gharbi K."/>
            <person name="Hall N."/>
            <person name="Watson M."/>
            <person name="Adriaenssens E.M."/>
            <person name="Foster-Nyarko E."/>
            <person name="Jarju S."/>
            <person name="Secka A."/>
            <person name="Antonio M."/>
            <person name="Oren A."/>
            <person name="Chaudhuri R.R."/>
            <person name="La Ragione R."/>
            <person name="Hildebrand F."/>
            <person name="Pallen M.J."/>
        </authorList>
    </citation>
    <scope>NUCLEOTIDE SEQUENCE</scope>
    <source>
        <strain evidence="2">CHK32-1732</strain>
    </source>
</reference>
<accession>A0A9D1ULN3</accession>
<name>A0A9D1ULN3_9CORY</name>
<dbReference type="InterPro" id="IPR018958">
    <property type="entry name" value="Knr4/Smi1-like_dom"/>
</dbReference>
<sequence>MQNNLGYRFPEEYRSFLQSVGSGDLKDDYRWIDGYFGEAWPTGVEVDRIFGNSTDSNSSDLSIDGASGTEYLTAEWGYPDLGIVLAHSDSAGPDAFLLISPVLSILRIQ</sequence>
<evidence type="ECO:0000313" key="2">
    <source>
        <dbReference type="EMBL" id="HIW92519.1"/>
    </source>
</evidence>
<organism evidence="2 3">
    <name type="scientific">Candidatus Corynebacterium avicola</name>
    <dbReference type="NCBI Taxonomy" id="2838527"/>
    <lineage>
        <taxon>Bacteria</taxon>
        <taxon>Bacillati</taxon>
        <taxon>Actinomycetota</taxon>
        <taxon>Actinomycetes</taxon>
        <taxon>Mycobacteriales</taxon>
        <taxon>Corynebacteriaceae</taxon>
        <taxon>Corynebacterium</taxon>
    </lineage>
</organism>
<dbReference type="SUPFAM" id="SSF160631">
    <property type="entry name" value="SMI1/KNR4-like"/>
    <property type="match status" value="1"/>
</dbReference>
<gene>
    <name evidence="2" type="ORF">H9870_12780</name>
</gene>
<dbReference type="InterPro" id="IPR037883">
    <property type="entry name" value="Knr4/Smi1-like_sf"/>
</dbReference>
<evidence type="ECO:0000259" key="1">
    <source>
        <dbReference type="Pfam" id="PF09346"/>
    </source>
</evidence>
<reference evidence="2" key="2">
    <citation type="submission" date="2021-04" db="EMBL/GenBank/DDBJ databases">
        <authorList>
            <person name="Gilroy R."/>
        </authorList>
    </citation>
    <scope>NUCLEOTIDE SEQUENCE</scope>
    <source>
        <strain evidence="2">CHK32-1732</strain>
    </source>
</reference>
<comment type="caution">
    <text evidence="2">The sequence shown here is derived from an EMBL/GenBank/DDBJ whole genome shotgun (WGS) entry which is preliminary data.</text>
</comment>
<dbReference type="AlphaFoldDB" id="A0A9D1ULN3"/>
<feature type="domain" description="Knr4/Smi1-like" evidence="1">
    <location>
        <begin position="2"/>
        <end position="89"/>
    </location>
</feature>
<protein>
    <recommendedName>
        <fullName evidence="1">Knr4/Smi1-like domain-containing protein</fullName>
    </recommendedName>
</protein>
<dbReference type="Pfam" id="PF09346">
    <property type="entry name" value="SMI1_KNR4"/>
    <property type="match status" value="1"/>
</dbReference>
<dbReference type="Proteomes" id="UP000824190">
    <property type="component" value="Unassembled WGS sequence"/>
</dbReference>
<proteinExistence type="predicted"/>
<evidence type="ECO:0000313" key="3">
    <source>
        <dbReference type="Proteomes" id="UP000824190"/>
    </source>
</evidence>
<dbReference type="Gene3D" id="3.40.1580.10">
    <property type="entry name" value="SMI1/KNR4-like"/>
    <property type="match status" value="1"/>
</dbReference>